<protein>
    <submittedName>
        <fullName evidence="1">Uncharacterized protein</fullName>
    </submittedName>
</protein>
<gene>
    <name evidence="1" type="ORF">MNVM_21300</name>
</gene>
<name>A0A7I7JNX2_9MYCO</name>
<dbReference type="Proteomes" id="UP000466997">
    <property type="component" value="Chromosome"/>
</dbReference>
<keyword evidence="2" id="KW-1185">Reference proteome</keyword>
<accession>A0A7I7JNX2</accession>
<dbReference type="AlphaFoldDB" id="A0A7I7JNX2"/>
<reference evidence="1 2" key="1">
    <citation type="journal article" date="2019" name="Emerg. Microbes Infect.">
        <title>Comprehensive subspecies identification of 175 nontuberculous mycobacteria species based on 7547 genomic profiles.</title>
        <authorList>
            <person name="Matsumoto Y."/>
            <person name="Kinjo T."/>
            <person name="Motooka D."/>
            <person name="Nabeya D."/>
            <person name="Jung N."/>
            <person name="Uechi K."/>
            <person name="Horii T."/>
            <person name="Iida T."/>
            <person name="Fujita J."/>
            <person name="Nakamura S."/>
        </authorList>
    </citation>
    <scope>NUCLEOTIDE SEQUENCE [LARGE SCALE GENOMIC DNA]</scope>
    <source>
        <strain evidence="1 2">JCM 6391</strain>
    </source>
</reference>
<organism evidence="1 2">
    <name type="scientific">Mycobacterium novum</name>
    <dbReference type="NCBI Taxonomy" id="2492438"/>
    <lineage>
        <taxon>Bacteria</taxon>
        <taxon>Bacillati</taxon>
        <taxon>Actinomycetota</taxon>
        <taxon>Actinomycetes</taxon>
        <taxon>Mycobacteriales</taxon>
        <taxon>Mycobacteriaceae</taxon>
        <taxon>Mycobacterium</taxon>
    </lineage>
</organism>
<proteinExistence type="predicted"/>
<evidence type="ECO:0000313" key="1">
    <source>
        <dbReference type="EMBL" id="BBX13049.1"/>
    </source>
</evidence>
<dbReference type="KEGG" id="mnm:MNVM_21300"/>
<sequence>MSNNAVTHDGAELYDLDFLTSGENLAGCSVCHQSVWLDDPEQFGSAFARIHRLVCG</sequence>
<dbReference type="EMBL" id="AP022562">
    <property type="protein sequence ID" value="BBX13049.1"/>
    <property type="molecule type" value="Genomic_DNA"/>
</dbReference>
<dbReference type="RefSeq" id="WP_193464891.1">
    <property type="nucleotide sequence ID" value="NZ_AP022562.1"/>
</dbReference>
<evidence type="ECO:0000313" key="2">
    <source>
        <dbReference type="Proteomes" id="UP000466997"/>
    </source>
</evidence>